<accession>A0A6N3DB14</accession>
<proteinExistence type="predicted"/>
<evidence type="ECO:0000313" key="1">
    <source>
        <dbReference type="EMBL" id="VYU25622.1"/>
    </source>
</evidence>
<gene>
    <name evidence="1" type="ORF">PCLFYP37_02325</name>
</gene>
<reference evidence="1" key="1">
    <citation type="submission" date="2019-11" db="EMBL/GenBank/DDBJ databases">
        <authorList>
            <person name="Feng L."/>
        </authorList>
    </citation>
    <scope>NUCLEOTIDE SEQUENCE</scope>
    <source>
        <strain evidence="1">PclaraLFYP37</strain>
    </source>
</reference>
<dbReference type="AlphaFoldDB" id="A0A6N3DB14"/>
<organism evidence="1">
    <name type="scientific">Paraprevotella clara</name>
    <dbReference type="NCBI Taxonomy" id="454154"/>
    <lineage>
        <taxon>Bacteria</taxon>
        <taxon>Pseudomonadati</taxon>
        <taxon>Bacteroidota</taxon>
        <taxon>Bacteroidia</taxon>
        <taxon>Bacteroidales</taxon>
        <taxon>Prevotellaceae</taxon>
        <taxon>Paraprevotella</taxon>
    </lineage>
</organism>
<sequence>MPLAEGGESISGDLKIDLRRLKNHSKQIDFSFSADLYGRLWWWGSGLYSVIYTTNADGAHSIGICLLFLGGIAARCFIL</sequence>
<dbReference type="EMBL" id="CACRUT010000015">
    <property type="protein sequence ID" value="VYU25622.1"/>
    <property type="molecule type" value="Genomic_DNA"/>
</dbReference>
<name>A0A6N3DB14_9BACT</name>
<protein>
    <submittedName>
        <fullName evidence="1">Uncharacterized protein</fullName>
    </submittedName>
</protein>